<dbReference type="Proteomes" id="UP000245911">
    <property type="component" value="Unassembled WGS sequence"/>
</dbReference>
<dbReference type="OrthoDB" id="9766710at2"/>
<feature type="repeat" description="TPR" evidence="3">
    <location>
        <begin position="424"/>
        <end position="457"/>
    </location>
</feature>
<organism evidence="4 5">
    <name type="scientific">Pararhodobacter oceanensis</name>
    <dbReference type="NCBI Taxonomy" id="2172121"/>
    <lineage>
        <taxon>Bacteria</taxon>
        <taxon>Pseudomonadati</taxon>
        <taxon>Pseudomonadota</taxon>
        <taxon>Alphaproteobacteria</taxon>
        <taxon>Rhodobacterales</taxon>
        <taxon>Paracoccaceae</taxon>
        <taxon>Pararhodobacter</taxon>
    </lineage>
</organism>
<dbReference type="EMBL" id="QDKM01000001">
    <property type="protein sequence ID" value="PVH30549.1"/>
    <property type="molecule type" value="Genomic_DNA"/>
</dbReference>
<keyword evidence="2 3" id="KW-0802">TPR repeat</keyword>
<dbReference type="PANTHER" id="PTHR12558:SF13">
    <property type="entry name" value="CELL DIVISION CYCLE PROTEIN 27 HOMOLOG"/>
    <property type="match status" value="1"/>
</dbReference>
<dbReference type="InterPro" id="IPR013105">
    <property type="entry name" value="TPR_2"/>
</dbReference>
<accession>A0A2T8HYS7</accession>
<feature type="repeat" description="TPR" evidence="3">
    <location>
        <begin position="493"/>
        <end position="526"/>
    </location>
</feature>
<sequence>MGGYILGDTAAFGRTHREKILPRLMNLRPLAVGILIGALGLSSATEGAAQGTAGAFLAAREAGMRNDMARAIPYLERILRTNPDNLGALENASVSAFSIGEYDRAAEHAAHLAALDPSNRAAALILLAEAFQSEDYATALAITEGEVEIHPLLDELARAWAHMGEGRMSEALDLLDELSSQPGMAAFARYCRALALSLVGDVEGALAIIEAPEDGVAQTLNRRGYHAYAQLLGLSQRFDDALDLIDAVFAGSTDAGVAAMRAAYEAENALPFDLITTPAEGMAEVLAVMANAIRSAQNPHEALIYAHAAVRVNPALTDAQLMIGQILEDLGQPEQALDAYASIPEGDGFSMAARMGQAQVLETLGDMEAAIAELTDLAAEHPQSHVAVQVLGDFQRRDTQFDAAITSYTQAFALMEAQGISPNWQTWFSRAVAYERSRRWPEAEADFRAALEIEPNQATVLNYLGYSLVERGESLDEALEMIERAVAAEPDSGYITDSLAWALFRLGRYEEAVPHMERAVELEPTDPILNDHLGDVYWVVGRQREARFQWRRALSFGPSEDMNSELIYRKLDIGLEAAREEFDEPPLRLAPADTE</sequence>
<name>A0A2T8HYS7_9RHOB</name>
<keyword evidence="1" id="KW-0677">Repeat</keyword>
<dbReference type="AlphaFoldDB" id="A0A2T8HYS7"/>
<dbReference type="SUPFAM" id="SSF48452">
    <property type="entry name" value="TPR-like"/>
    <property type="match status" value="2"/>
</dbReference>
<dbReference type="InterPro" id="IPR011990">
    <property type="entry name" value="TPR-like_helical_dom_sf"/>
</dbReference>
<evidence type="ECO:0000256" key="3">
    <source>
        <dbReference type="PROSITE-ProRule" id="PRU00339"/>
    </source>
</evidence>
<evidence type="ECO:0008006" key="6">
    <source>
        <dbReference type="Google" id="ProtNLM"/>
    </source>
</evidence>
<dbReference type="Pfam" id="PF07719">
    <property type="entry name" value="TPR_2"/>
    <property type="match status" value="1"/>
</dbReference>
<reference evidence="4 5" key="1">
    <citation type="submission" date="2018-04" db="EMBL/GenBank/DDBJ databases">
        <title>Pararhodobacter oceanense sp. nov., isolated from marine intertidal sediment.</title>
        <authorList>
            <person name="Wang X.-L."/>
            <person name="Du Z.-J."/>
        </authorList>
    </citation>
    <scope>NUCLEOTIDE SEQUENCE [LARGE SCALE GENOMIC DNA]</scope>
    <source>
        <strain evidence="4 5">AM505</strain>
    </source>
</reference>
<dbReference type="PANTHER" id="PTHR12558">
    <property type="entry name" value="CELL DIVISION CYCLE 16,23,27"/>
    <property type="match status" value="1"/>
</dbReference>
<protein>
    <recommendedName>
        <fullName evidence="6">Tetratricopeptide repeat-like domain-containing protein</fullName>
    </recommendedName>
</protein>
<dbReference type="Gene3D" id="1.25.40.1040">
    <property type="match status" value="1"/>
</dbReference>
<dbReference type="InterPro" id="IPR019734">
    <property type="entry name" value="TPR_rpt"/>
</dbReference>
<dbReference type="Pfam" id="PF13174">
    <property type="entry name" value="TPR_6"/>
    <property type="match status" value="1"/>
</dbReference>
<evidence type="ECO:0000313" key="4">
    <source>
        <dbReference type="EMBL" id="PVH30549.1"/>
    </source>
</evidence>
<evidence type="ECO:0000256" key="2">
    <source>
        <dbReference type="ARBA" id="ARBA00022803"/>
    </source>
</evidence>
<gene>
    <name evidence="4" type="ORF">DDE20_03190</name>
</gene>
<dbReference type="SMART" id="SM00028">
    <property type="entry name" value="TPR"/>
    <property type="match status" value="9"/>
</dbReference>
<evidence type="ECO:0000313" key="5">
    <source>
        <dbReference type="Proteomes" id="UP000245911"/>
    </source>
</evidence>
<proteinExistence type="predicted"/>
<keyword evidence="5" id="KW-1185">Reference proteome</keyword>
<comment type="caution">
    <text evidence="4">The sequence shown here is derived from an EMBL/GenBank/DDBJ whole genome shotgun (WGS) entry which is preliminary data.</text>
</comment>
<dbReference type="Gene3D" id="1.25.40.10">
    <property type="entry name" value="Tetratricopeptide repeat domain"/>
    <property type="match status" value="4"/>
</dbReference>
<dbReference type="Pfam" id="PF13432">
    <property type="entry name" value="TPR_16"/>
    <property type="match status" value="3"/>
</dbReference>
<evidence type="ECO:0000256" key="1">
    <source>
        <dbReference type="ARBA" id="ARBA00022737"/>
    </source>
</evidence>
<dbReference type="PROSITE" id="PS50005">
    <property type="entry name" value="TPR"/>
    <property type="match status" value="2"/>
</dbReference>